<dbReference type="AlphaFoldDB" id="F9S7J6"/>
<dbReference type="RefSeq" id="WP_006714454.1">
    <property type="nucleotide sequence ID" value="NZ_AFWF01000294.1"/>
</dbReference>
<accession>F9S7J6</accession>
<organism evidence="1 2">
    <name type="scientific">Vibrio ichthyoenteri ATCC 700023</name>
    <dbReference type="NCBI Taxonomy" id="870968"/>
    <lineage>
        <taxon>Bacteria</taxon>
        <taxon>Pseudomonadati</taxon>
        <taxon>Pseudomonadota</taxon>
        <taxon>Gammaproteobacteria</taxon>
        <taxon>Vibrionales</taxon>
        <taxon>Vibrionaceae</taxon>
        <taxon>Vibrio</taxon>
    </lineage>
</organism>
<dbReference type="EMBL" id="AFWF01000294">
    <property type="protein sequence ID" value="EGU31292.1"/>
    <property type="molecule type" value="Genomic_DNA"/>
</dbReference>
<comment type="caution">
    <text evidence="1">The sequence shown here is derived from an EMBL/GenBank/DDBJ whole genome shotgun (WGS) entry which is preliminary data.</text>
</comment>
<evidence type="ECO:0000313" key="2">
    <source>
        <dbReference type="Proteomes" id="UP000004605"/>
    </source>
</evidence>
<keyword evidence="2" id="KW-1185">Reference proteome</keyword>
<proteinExistence type="predicted"/>
<name>F9S7J6_9VIBR</name>
<sequence>MAKSIITLEEAKYQYLTTIEDFIIDATLDEINEYSNRIHGGVSLGCGIWQSEKKSFSNCKNENCQMLAELLGIWAFAPVDECEKSPQGRPEFITFIFDGKSERYKRQQIANTYFENLSKQSLSPDEIDAIHDGYARLIEKKSSWINENELEILIKDICK</sequence>
<protein>
    <submittedName>
        <fullName evidence="1">Uncharacterized protein</fullName>
    </submittedName>
</protein>
<evidence type="ECO:0000313" key="1">
    <source>
        <dbReference type="EMBL" id="EGU31292.1"/>
    </source>
</evidence>
<dbReference type="OrthoDB" id="10010130at2"/>
<gene>
    <name evidence="1" type="ORF">VII00023_22954</name>
</gene>
<dbReference type="Proteomes" id="UP000004605">
    <property type="component" value="Unassembled WGS sequence"/>
</dbReference>
<reference evidence="1 2" key="1">
    <citation type="journal article" date="2012" name="Int. J. Syst. Evol. Microbiol.">
        <title>Vibrio caribbeanicus sp. nov., isolated from the marine sponge Scleritoderma cyanea.</title>
        <authorList>
            <person name="Hoffmann M."/>
            <person name="Monday S.R."/>
            <person name="Allard M.W."/>
            <person name="Strain E.A."/>
            <person name="Whittaker P."/>
            <person name="Naum M."/>
            <person name="McCarthy P.J."/>
            <person name="Lopez J.V."/>
            <person name="Fischer M."/>
            <person name="Brown E.W."/>
        </authorList>
    </citation>
    <scope>NUCLEOTIDE SEQUENCE [LARGE SCALE GENOMIC DNA]</scope>
    <source>
        <strain evidence="1 2">ATCC 700023</strain>
    </source>
</reference>